<sequence>MWMTVAFILIGIGSGTVFLLATLISILYLVDRWWLWSFDRAIGWKEIKKRLEEKNDL</sequence>
<organism evidence="2">
    <name type="scientific">marine sediment metagenome</name>
    <dbReference type="NCBI Taxonomy" id="412755"/>
    <lineage>
        <taxon>unclassified sequences</taxon>
        <taxon>metagenomes</taxon>
        <taxon>ecological metagenomes</taxon>
    </lineage>
</organism>
<reference evidence="2" key="1">
    <citation type="journal article" date="2015" name="Nature">
        <title>Complex archaea that bridge the gap between prokaryotes and eukaryotes.</title>
        <authorList>
            <person name="Spang A."/>
            <person name="Saw J.H."/>
            <person name="Jorgensen S.L."/>
            <person name="Zaremba-Niedzwiedzka K."/>
            <person name="Martijn J."/>
            <person name="Lind A.E."/>
            <person name="van Eijk R."/>
            <person name="Schleper C."/>
            <person name="Guy L."/>
            <person name="Ettema T.J."/>
        </authorList>
    </citation>
    <scope>NUCLEOTIDE SEQUENCE</scope>
</reference>
<keyword evidence="1" id="KW-0472">Membrane</keyword>
<evidence type="ECO:0000256" key="1">
    <source>
        <dbReference type="SAM" id="Phobius"/>
    </source>
</evidence>
<dbReference type="EMBL" id="LAZR01055618">
    <property type="protein sequence ID" value="KKK75972.1"/>
    <property type="molecule type" value="Genomic_DNA"/>
</dbReference>
<evidence type="ECO:0000313" key="2">
    <source>
        <dbReference type="EMBL" id="KKK75972.1"/>
    </source>
</evidence>
<dbReference type="AlphaFoldDB" id="A0A0F8Y3J0"/>
<accession>A0A0F8Y3J0</accession>
<feature type="transmembrane region" description="Helical" evidence="1">
    <location>
        <begin position="6"/>
        <end position="30"/>
    </location>
</feature>
<gene>
    <name evidence="2" type="ORF">LCGC14_2868340</name>
</gene>
<name>A0A0F8Y3J0_9ZZZZ</name>
<comment type="caution">
    <text evidence="2">The sequence shown here is derived from an EMBL/GenBank/DDBJ whole genome shotgun (WGS) entry which is preliminary data.</text>
</comment>
<proteinExistence type="predicted"/>
<protein>
    <submittedName>
        <fullName evidence="2">Uncharacterized protein</fullName>
    </submittedName>
</protein>
<keyword evidence="1" id="KW-0812">Transmembrane</keyword>
<keyword evidence="1" id="KW-1133">Transmembrane helix</keyword>